<feature type="compositionally biased region" description="Gly residues" evidence="1">
    <location>
        <begin position="315"/>
        <end position="326"/>
    </location>
</feature>
<reference evidence="4" key="1">
    <citation type="journal article" date="2019" name="Int. J. Syst. Evol. Microbiol.">
        <title>The Global Catalogue of Microorganisms (GCM) 10K type strain sequencing project: providing services to taxonomists for standard genome sequencing and annotation.</title>
        <authorList>
            <consortium name="The Broad Institute Genomics Platform"/>
            <consortium name="The Broad Institute Genome Sequencing Center for Infectious Disease"/>
            <person name="Wu L."/>
            <person name="Ma J."/>
        </authorList>
    </citation>
    <scope>NUCLEOTIDE SEQUENCE [LARGE SCALE GENOMIC DNA]</scope>
    <source>
        <strain evidence="4">CCUG 53252</strain>
    </source>
</reference>
<feature type="compositionally biased region" description="Gly residues" evidence="1">
    <location>
        <begin position="32"/>
        <end position="43"/>
    </location>
</feature>
<dbReference type="PANTHER" id="PTHR30282">
    <property type="entry name" value="P-AMINOBENZOYL GLUTAMATE TRANSPORTER"/>
    <property type="match status" value="1"/>
</dbReference>
<gene>
    <name evidence="3" type="ORF">ACFORJ_08350</name>
</gene>
<keyword evidence="2" id="KW-1133">Transmembrane helix</keyword>
<keyword evidence="2" id="KW-0472">Membrane</keyword>
<accession>A0ABV7ZNP7</accession>
<feature type="transmembrane region" description="Helical" evidence="2">
    <location>
        <begin position="251"/>
        <end position="273"/>
    </location>
</feature>
<feature type="transmembrane region" description="Helical" evidence="2">
    <location>
        <begin position="160"/>
        <end position="193"/>
    </location>
</feature>
<evidence type="ECO:0000313" key="4">
    <source>
        <dbReference type="Proteomes" id="UP001595751"/>
    </source>
</evidence>
<evidence type="ECO:0000256" key="2">
    <source>
        <dbReference type="SAM" id="Phobius"/>
    </source>
</evidence>
<proteinExistence type="predicted"/>
<feature type="transmembrane region" description="Helical" evidence="2">
    <location>
        <begin position="540"/>
        <end position="559"/>
    </location>
</feature>
<comment type="caution">
    <text evidence="3">The sequence shown here is derived from an EMBL/GenBank/DDBJ whole genome shotgun (WGS) entry which is preliminary data.</text>
</comment>
<evidence type="ECO:0000313" key="3">
    <source>
        <dbReference type="EMBL" id="MFC3850173.1"/>
    </source>
</evidence>
<keyword evidence="4" id="KW-1185">Reference proteome</keyword>
<feature type="compositionally biased region" description="Low complexity" evidence="1">
    <location>
        <begin position="16"/>
        <end position="25"/>
    </location>
</feature>
<feature type="transmembrane region" description="Helical" evidence="2">
    <location>
        <begin position="510"/>
        <end position="528"/>
    </location>
</feature>
<feature type="compositionally biased region" description="Basic and acidic residues" evidence="1">
    <location>
        <begin position="342"/>
        <end position="354"/>
    </location>
</feature>
<name>A0ABV7ZNP7_9CORY</name>
<feature type="transmembrane region" description="Helical" evidence="2">
    <location>
        <begin position="121"/>
        <end position="140"/>
    </location>
</feature>
<protein>
    <submittedName>
        <fullName evidence="3">AbgT family transporter</fullName>
    </submittedName>
</protein>
<dbReference type="PANTHER" id="PTHR30282:SF0">
    <property type="entry name" value="P-AMINOBENZOYL-GLUTAMATE TRANSPORT PROTEIN"/>
    <property type="match status" value="1"/>
</dbReference>
<sequence>MTTDTGDKARGRRRGGTATAEGSARPADADGGKNGNGNGGNGRNGDKPKGFLATLERVGNALPNPFWLFVILAGVVIVSSWLGSMAGMSAKDPGTGETIEVQNLMTAEYLQKMVTDAVDNFVTFAPVGLIIVCMLGVAVAEYSGFIGAAIRAAVAKVSSPMWLTFVVALAGVTGSVASDAVYVILIPLGAAAFRAVGRNPIVGAMVAFAASSAGFNSSLVLNITDVLLAGISTSAAQIVDGEYVVSPLANYFFSMSSAIVLAAIITAVTELFMVKHARRTFDEGEINYEAAAFTKPGDADDEMSGDDSASAANGGANGGGNGGGANGSANGDAGDGSSESTGETRSEEELREHLELDPKEVKALKVAGLAALATIGAWAALLFIPGSPLRGEGDGILNSPLLTDIVVPIALLFAVVGIAYGLVIGSIRKSEDIPKFMEKGLGTLTAMMVLFFAVAQFTSYFSWSNLGQWTAIRGAELLTRADLPPLVLFAALVLMVAALNMFITSGSAQWALMAPVVVPMLMYVDIAPEVSQMLFRIGDSPTNIITPMSPYFALALTFLQKYYKRAGVGTLMSLTLPYAMAMLVGWFLFFVVWYLVGIPLGPGVPVR</sequence>
<feature type="transmembrane region" description="Helical" evidence="2">
    <location>
        <begin position="483"/>
        <end position="503"/>
    </location>
</feature>
<dbReference type="EMBL" id="JBHRZN010000002">
    <property type="protein sequence ID" value="MFC3850173.1"/>
    <property type="molecule type" value="Genomic_DNA"/>
</dbReference>
<feature type="transmembrane region" description="Helical" evidence="2">
    <location>
        <begin position="405"/>
        <end position="423"/>
    </location>
</feature>
<evidence type="ECO:0000256" key="1">
    <source>
        <dbReference type="SAM" id="MobiDB-lite"/>
    </source>
</evidence>
<feature type="region of interest" description="Disordered" evidence="1">
    <location>
        <begin position="1"/>
        <end position="45"/>
    </location>
</feature>
<dbReference type="Proteomes" id="UP001595751">
    <property type="component" value="Unassembled WGS sequence"/>
</dbReference>
<dbReference type="RefSeq" id="WP_290289677.1">
    <property type="nucleotide sequence ID" value="NZ_CP047211.1"/>
</dbReference>
<feature type="transmembrane region" description="Helical" evidence="2">
    <location>
        <begin position="444"/>
        <end position="463"/>
    </location>
</feature>
<feature type="compositionally biased region" description="Low complexity" evidence="1">
    <location>
        <begin position="327"/>
        <end position="341"/>
    </location>
</feature>
<feature type="transmembrane region" description="Helical" evidence="2">
    <location>
        <begin position="66"/>
        <end position="83"/>
    </location>
</feature>
<keyword evidence="2" id="KW-0812">Transmembrane</keyword>
<dbReference type="InterPro" id="IPR004697">
    <property type="entry name" value="AbgT"/>
</dbReference>
<feature type="transmembrane region" description="Helical" evidence="2">
    <location>
        <begin position="571"/>
        <end position="596"/>
    </location>
</feature>
<dbReference type="Pfam" id="PF03806">
    <property type="entry name" value="ABG_transport"/>
    <property type="match status" value="2"/>
</dbReference>
<feature type="transmembrane region" description="Helical" evidence="2">
    <location>
        <begin position="366"/>
        <end position="385"/>
    </location>
</feature>
<organism evidence="3 4">
    <name type="scientific">Corynebacterium hansenii</name>
    <dbReference type="NCBI Taxonomy" id="394964"/>
    <lineage>
        <taxon>Bacteria</taxon>
        <taxon>Bacillati</taxon>
        <taxon>Actinomycetota</taxon>
        <taxon>Actinomycetes</taxon>
        <taxon>Mycobacteriales</taxon>
        <taxon>Corynebacteriaceae</taxon>
        <taxon>Corynebacterium</taxon>
    </lineage>
</organism>
<feature type="region of interest" description="Disordered" evidence="1">
    <location>
        <begin position="295"/>
        <end position="354"/>
    </location>
</feature>